<dbReference type="RefSeq" id="WP_058934715.1">
    <property type="nucleotide sequence ID" value="NZ_CP013729.1"/>
</dbReference>
<dbReference type="STRING" id="76731.RD2015_1953"/>
<organism evidence="1 2">
    <name type="scientific">Roseateles depolymerans</name>
    <dbReference type="NCBI Taxonomy" id="76731"/>
    <lineage>
        <taxon>Bacteria</taxon>
        <taxon>Pseudomonadati</taxon>
        <taxon>Pseudomonadota</taxon>
        <taxon>Betaproteobacteria</taxon>
        <taxon>Burkholderiales</taxon>
        <taxon>Sphaerotilaceae</taxon>
        <taxon>Roseateles</taxon>
    </lineage>
</organism>
<proteinExistence type="predicted"/>
<gene>
    <name evidence="1" type="ORF">RD2015_1953</name>
</gene>
<dbReference type="EMBL" id="CP013729">
    <property type="protein sequence ID" value="ALV06430.1"/>
    <property type="molecule type" value="Genomic_DNA"/>
</dbReference>
<dbReference type="Proteomes" id="UP000060699">
    <property type="component" value="Chromosome"/>
</dbReference>
<evidence type="ECO:0000313" key="1">
    <source>
        <dbReference type="EMBL" id="ALV06430.1"/>
    </source>
</evidence>
<evidence type="ECO:0000313" key="2">
    <source>
        <dbReference type="Proteomes" id="UP000060699"/>
    </source>
</evidence>
<name>A0A0U3L568_9BURK</name>
<reference evidence="1 2" key="1">
    <citation type="submission" date="2015-12" db="EMBL/GenBank/DDBJ databases">
        <title>Complete genome of Roseateles depolymerans KCTC 42856.</title>
        <authorList>
            <person name="Kim K.M."/>
        </authorList>
    </citation>
    <scope>NUCLEOTIDE SEQUENCE [LARGE SCALE GENOMIC DNA]</scope>
    <source>
        <strain evidence="1 2">KCTC 42856</strain>
    </source>
</reference>
<accession>A0A0U3L568</accession>
<dbReference type="KEGG" id="rdp:RD2015_1953"/>
<sequence>MDWLDAVQWPAMVVTLVAGWLVAAKSPGKRLWGFWAFVLSNLLWVVWGWHTQAYALIALQVGLFLMNLRGIRKNDEEQSQ</sequence>
<dbReference type="OrthoDB" id="8549575at2"/>
<keyword evidence="2" id="KW-1185">Reference proteome</keyword>
<dbReference type="AlphaFoldDB" id="A0A0U3L568"/>
<protein>
    <submittedName>
        <fullName evidence="1">Amino acid transporter</fullName>
    </submittedName>
</protein>